<comment type="caution">
    <text evidence="1">The sequence shown here is derived from an EMBL/GenBank/DDBJ whole genome shotgun (WGS) entry which is preliminary data.</text>
</comment>
<accession>A0A421DSV2</accession>
<sequence>MATVKPYTTATRRYIHQLAAVMVCLEIEREVIAGAIEKATGKPYDKSAPDSFSNTFLSKNAEYDRAWKALSRAIAKERKQQLMMARSKNGR</sequence>
<gene>
    <name evidence="1" type="ORF">BIY29_02315</name>
</gene>
<proteinExistence type="predicted"/>
<dbReference type="Proteomes" id="UP000285648">
    <property type="component" value="Unassembled WGS sequence"/>
</dbReference>
<keyword evidence="2" id="KW-1185">Reference proteome</keyword>
<protein>
    <submittedName>
        <fullName evidence="1">Uncharacterized protein</fullName>
    </submittedName>
</protein>
<organism evidence="1 2">
    <name type="scientific">Brenneria alni</name>
    <dbReference type="NCBI Taxonomy" id="71656"/>
    <lineage>
        <taxon>Bacteria</taxon>
        <taxon>Pseudomonadati</taxon>
        <taxon>Pseudomonadota</taxon>
        <taxon>Gammaproteobacteria</taxon>
        <taxon>Enterobacterales</taxon>
        <taxon>Pectobacteriaceae</taxon>
        <taxon>Brenneria</taxon>
    </lineage>
</organism>
<evidence type="ECO:0000313" key="1">
    <source>
        <dbReference type="EMBL" id="RLM27494.1"/>
    </source>
</evidence>
<dbReference type="AlphaFoldDB" id="A0A421DSV2"/>
<evidence type="ECO:0000313" key="2">
    <source>
        <dbReference type="Proteomes" id="UP000285648"/>
    </source>
</evidence>
<dbReference type="EMBL" id="MJLZ01000003">
    <property type="protein sequence ID" value="RLM27494.1"/>
    <property type="molecule type" value="Genomic_DNA"/>
</dbReference>
<name>A0A421DSV2_9GAMM</name>
<reference evidence="1 2" key="1">
    <citation type="submission" date="2016-09" db="EMBL/GenBank/DDBJ databases">
        <authorList>
            <person name="Doonan J."/>
            <person name="Pachebat J.A."/>
            <person name="Golyshin P.N."/>
            <person name="Denman S."/>
            <person name="Mcdonald J.E."/>
        </authorList>
    </citation>
    <scope>NUCLEOTIDE SEQUENCE [LARGE SCALE GENOMIC DNA]</scope>
    <source>
        <strain evidence="1 2">NCPPB 3934</strain>
    </source>
</reference>